<dbReference type="GO" id="GO:0008270">
    <property type="term" value="F:zinc ion binding"/>
    <property type="evidence" value="ECO:0007669"/>
    <property type="project" value="UniProtKB-KW"/>
</dbReference>
<evidence type="ECO:0000256" key="3">
    <source>
        <dbReference type="ARBA" id="ARBA00022737"/>
    </source>
</evidence>
<evidence type="ECO:0000256" key="5">
    <source>
        <dbReference type="ARBA" id="ARBA00022833"/>
    </source>
</evidence>
<dbReference type="GO" id="GO:0005634">
    <property type="term" value="C:nucleus"/>
    <property type="evidence" value="ECO:0007669"/>
    <property type="project" value="UniProtKB-SubCell"/>
</dbReference>
<comment type="caution">
    <text evidence="12">The sequence shown here is derived from an EMBL/GenBank/DDBJ whole genome shotgun (WGS) entry which is preliminary data.</text>
</comment>
<keyword evidence="13" id="KW-1185">Reference proteome</keyword>
<name>A0A9P0TIR0_PIEBR</name>
<gene>
    <name evidence="12" type="ORF">PIBRA_LOCUS8682</name>
</gene>
<protein>
    <recommendedName>
        <fullName evidence="11">C2H2-type domain-containing protein</fullName>
    </recommendedName>
</protein>
<dbReference type="PANTHER" id="PTHR24384">
    <property type="entry name" value="FINGER PUTATIVE TRANSCRIPTION FACTOR FAMILY-RELATED"/>
    <property type="match status" value="1"/>
</dbReference>
<comment type="subcellular location">
    <subcellularLocation>
        <location evidence="1">Nucleus</location>
    </subcellularLocation>
</comment>
<dbReference type="EMBL" id="CALOZG010000027">
    <property type="protein sequence ID" value="CAH4032272.1"/>
    <property type="molecule type" value="Genomic_DNA"/>
</dbReference>
<evidence type="ECO:0000256" key="8">
    <source>
        <dbReference type="ARBA" id="ARBA00023163"/>
    </source>
</evidence>
<dbReference type="InterPro" id="IPR050752">
    <property type="entry name" value="C2H2-ZF_domain"/>
</dbReference>
<evidence type="ECO:0000259" key="11">
    <source>
        <dbReference type="PROSITE" id="PS50157"/>
    </source>
</evidence>
<dbReference type="Pfam" id="PF00096">
    <property type="entry name" value="zf-C2H2"/>
    <property type="match status" value="2"/>
</dbReference>
<dbReference type="Proteomes" id="UP001152562">
    <property type="component" value="Unassembled WGS sequence"/>
</dbReference>
<dbReference type="SMART" id="SM00355">
    <property type="entry name" value="ZnF_C2H2"/>
    <property type="match status" value="6"/>
</dbReference>
<dbReference type="InterPro" id="IPR036236">
    <property type="entry name" value="Znf_C2H2_sf"/>
</dbReference>
<keyword evidence="8" id="KW-0804">Transcription</keyword>
<feature type="domain" description="C2H2-type" evidence="11">
    <location>
        <begin position="210"/>
        <end position="238"/>
    </location>
</feature>
<dbReference type="Gene3D" id="3.30.160.60">
    <property type="entry name" value="Classic Zinc Finger"/>
    <property type="match status" value="4"/>
</dbReference>
<sequence>MICLFDNNKVNYYGQAVLHFASIKLNKPDNPLPSSMCKMCLILLKQCIYFKFMCEASGKKLDEVKNKLAQIKLNYDLKLENDDKEKLLKPKMNECTYISNQDMNENCHDGDINELNFTICKTKKKPQSKNVDVILDILENSIPLESDDRFDLSNYEEPAKLLNEYPQSTHKRRNISNIDKQRTCPICLKRLANPSSFWKHMRTHNKKHRLICEHCGMSFATFAGLNGHMVVIHGTGKYIQCQQCPFKASRRFEMKEHERIHTGERPFACEKCGLTFRRKEIYRKHLFIHSEKTVQCKECPKMFFTPDHMVGHYNTVHNRYMYMCYECGVLYAKNGTVRRHLLEKHGIPRKDQKKLSRVKAGDAI</sequence>
<dbReference type="SUPFAM" id="SSF57667">
    <property type="entry name" value="beta-beta-alpha zinc fingers"/>
    <property type="match status" value="3"/>
</dbReference>
<keyword evidence="7" id="KW-0238">DNA-binding</keyword>
<keyword evidence="6" id="KW-0805">Transcription regulation</keyword>
<dbReference type="AlphaFoldDB" id="A0A9P0TIR0"/>
<feature type="domain" description="C2H2-type" evidence="11">
    <location>
        <begin position="239"/>
        <end position="266"/>
    </location>
</feature>
<dbReference type="PANTHER" id="PTHR24384:SF189">
    <property type="entry name" value="C2H2-TYPE DOMAIN-CONTAINING PROTEIN-RELATED"/>
    <property type="match status" value="1"/>
</dbReference>
<evidence type="ECO:0000256" key="7">
    <source>
        <dbReference type="ARBA" id="ARBA00023125"/>
    </source>
</evidence>
<dbReference type="InterPro" id="IPR013087">
    <property type="entry name" value="Znf_C2H2_type"/>
</dbReference>
<dbReference type="PROSITE" id="PS00028">
    <property type="entry name" value="ZINC_FINGER_C2H2_1"/>
    <property type="match status" value="5"/>
</dbReference>
<evidence type="ECO:0000256" key="6">
    <source>
        <dbReference type="ARBA" id="ARBA00023015"/>
    </source>
</evidence>
<dbReference type="GO" id="GO:0000981">
    <property type="term" value="F:DNA-binding transcription factor activity, RNA polymerase II-specific"/>
    <property type="evidence" value="ECO:0007669"/>
    <property type="project" value="TreeGrafter"/>
</dbReference>
<proteinExistence type="predicted"/>
<feature type="domain" description="C2H2-type" evidence="11">
    <location>
        <begin position="267"/>
        <end position="294"/>
    </location>
</feature>
<feature type="domain" description="C2H2-type" evidence="11">
    <location>
        <begin position="322"/>
        <end position="350"/>
    </location>
</feature>
<dbReference type="GO" id="GO:0000978">
    <property type="term" value="F:RNA polymerase II cis-regulatory region sequence-specific DNA binding"/>
    <property type="evidence" value="ECO:0007669"/>
    <property type="project" value="TreeGrafter"/>
</dbReference>
<accession>A0A9P0TIR0</accession>
<evidence type="ECO:0000256" key="2">
    <source>
        <dbReference type="ARBA" id="ARBA00022723"/>
    </source>
</evidence>
<reference evidence="12" key="1">
    <citation type="submission" date="2022-05" db="EMBL/GenBank/DDBJ databases">
        <authorList>
            <person name="Okamura Y."/>
        </authorList>
    </citation>
    <scope>NUCLEOTIDE SEQUENCE</scope>
</reference>
<evidence type="ECO:0000256" key="1">
    <source>
        <dbReference type="ARBA" id="ARBA00004123"/>
    </source>
</evidence>
<keyword evidence="3" id="KW-0677">Repeat</keyword>
<dbReference type="PROSITE" id="PS50157">
    <property type="entry name" value="ZINC_FINGER_C2H2_2"/>
    <property type="match status" value="6"/>
</dbReference>
<keyword evidence="9" id="KW-0539">Nucleus</keyword>
<evidence type="ECO:0000313" key="13">
    <source>
        <dbReference type="Proteomes" id="UP001152562"/>
    </source>
</evidence>
<feature type="domain" description="C2H2-type" evidence="11">
    <location>
        <begin position="294"/>
        <end position="317"/>
    </location>
</feature>
<dbReference type="FunFam" id="3.30.160.60:FF:000624">
    <property type="entry name" value="zinc finger protein 697"/>
    <property type="match status" value="1"/>
</dbReference>
<evidence type="ECO:0000256" key="4">
    <source>
        <dbReference type="ARBA" id="ARBA00022771"/>
    </source>
</evidence>
<evidence type="ECO:0000256" key="9">
    <source>
        <dbReference type="ARBA" id="ARBA00023242"/>
    </source>
</evidence>
<keyword evidence="5" id="KW-0862">Zinc</keyword>
<evidence type="ECO:0000313" key="12">
    <source>
        <dbReference type="EMBL" id="CAH4032272.1"/>
    </source>
</evidence>
<keyword evidence="2" id="KW-0479">Metal-binding</keyword>
<organism evidence="12 13">
    <name type="scientific">Pieris brassicae</name>
    <name type="common">White butterfly</name>
    <name type="synonym">Large white butterfly</name>
    <dbReference type="NCBI Taxonomy" id="7116"/>
    <lineage>
        <taxon>Eukaryota</taxon>
        <taxon>Metazoa</taxon>
        <taxon>Ecdysozoa</taxon>
        <taxon>Arthropoda</taxon>
        <taxon>Hexapoda</taxon>
        <taxon>Insecta</taxon>
        <taxon>Pterygota</taxon>
        <taxon>Neoptera</taxon>
        <taxon>Endopterygota</taxon>
        <taxon>Lepidoptera</taxon>
        <taxon>Glossata</taxon>
        <taxon>Ditrysia</taxon>
        <taxon>Papilionoidea</taxon>
        <taxon>Pieridae</taxon>
        <taxon>Pierinae</taxon>
        <taxon>Pieris</taxon>
    </lineage>
</organism>
<keyword evidence="4 10" id="KW-0863">Zinc-finger</keyword>
<feature type="domain" description="C2H2-type" evidence="11">
    <location>
        <begin position="182"/>
        <end position="209"/>
    </location>
</feature>
<evidence type="ECO:0000256" key="10">
    <source>
        <dbReference type="PROSITE-ProRule" id="PRU00042"/>
    </source>
</evidence>